<gene>
    <name evidence="1" type="ORF">BDP27DRAFT_1339844</name>
</gene>
<dbReference type="AlphaFoldDB" id="A0A9P5U095"/>
<organism evidence="1 2">
    <name type="scientific">Rhodocollybia butyracea</name>
    <dbReference type="NCBI Taxonomy" id="206335"/>
    <lineage>
        <taxon>Eukaryota</taxon>
        <taxon>Fungi</taxon>
        <taxon>Dikarya</taxon>
        <taxon>Basidiomycota</taxon>
        <taxon>Agaricomycotina</taxon>
        <taxon>Agaricomycetes</taxon>
        <taxon>Agaricomycetidae</taxon>
        <taxon>Agaricales</taxon>
        <taxon>Marasmiineae</taxon>
        <taxon>Omphalotaceae</taxon>
        <taxon>Rhodocollybia</taxon>
    </lineage>
</organism>
<comment type="caution">
    <text evidence="1">The sequence shown here is derived from an EMBL/GenBank/DDBJ whole genome shotgun (WGS) entry which is preliminary data.</text>
</comment>
<proteinExistence type="predicted"/>
<dbReference type="Proteomes" id="UP000772434">
    <property type="component" value="Unassembled WGS sequence"/>
</dbReference>
<protein>
    <submittedName>
        <fullName evidence="1">Uncharacterized protein</fullName>
    </submittedName>
</protein>
<accession>A0A9P5U095</accession>
<evidence type="ECO:0000313" key="1">
    <source>
        <dbReference type="EMBL" id="KAF9060288.1"/>
    </source>
</evidence>
<reference evidence="1" key="1">
    <citation type="submission" date="2020-11" db="EMBL/GenBank/DDBJ databases">
        <authorList>
            <consortium name="DOE Joint Genome Institute"/>
            <person name="Ahrendt S."/>
            <person name="Riley R."/>
            <person name="Andreopoulos W."/>
            <person name="Labutti K."/>
            <person name="Pangilinan J."/>
            <person name="Ruiz-Duenas F.J."/>
            <person name="Barrasa J.M."/>
            <person name="Sanchez-Garcia M."/>
            <person name="Camarero S."/>
            <person name="Miyauchi S."/>
            <person name="Serrano A."/>
            <person name="Linde D."/>
            <person name="Babiker R."/>
            <person name="Drula E."/>
            <person name="Ayuso-Fernandez I."/>
            <person name="Pacheco R."/>
            <person name="Padilla G."/>
            <person name="Ferreira P."/>
            <person name="Barriuso J."/>
            <person name="Kellner H."/>
            <person name="Castanera R."/>
            <person name="Alfaro M."/>
            <person name="Ramirez L."/>
            <person name="Pisabarro A.G."/>
            <person name="Kuo A."/>
            <person name="Tritt A."/>
            <person name="Lipzen A."/>
            <person name="He G."/>
            <person name="Yan M."/>
            <person name="Ng V."/>
            <person name="Cullen D."/>
            <person name="Martin F."/>
            <person name="Rosso M.-N."/>
            <person name="Henrissat B."/>
            <person name="Hibbett D."/>
            <person name="Martinez A.T."/>
            <person name="Grigoriev I.V."/>
        </authorList>
    </citation>
    <scope>NUCLEOTIDE SEQUENCE</scope>
    <source>
        <strain evidence="1">AH 40177</strain>
    </source>
</reference>
<dbReference type="OrthoDB" id="2950161at2759"/>
<name>A0A9P5U095_9AGAR</name>
<dbReference type="EMBL" id="JADNRY010000250">
    <property type="protein sequence ID" value="KAF9060288.1"/>
    <property type="molecule type" value="Genomic_DNA"/>
</dbReference>
<sequence length="163" mass="18244">MERPLLTLRGMLFDFDSYHSPHSLQLYPDSVIHPLLQLADELSFVHLRSLTIDSGPQVLYFLGSEPFGGIISSAAACLEDITFCGHNSMRNSDIKRMLNQHSFSCVRFPCLRRISFQGLFELGVTNGRRMWCTLDLTRNLYDGTPSVSPIGAASVDFAINCEP</sequence>
<evidence type="ECO:0000313" key="2">
    <source>
        <dbReference type="Proteomes" id="UP000772434"/>
    </source>
</evidence>
<keyword evidence="2" id="KW-1185">Reference proteome</keyword>